<dbReference type="PANTHER" id="PTHR43483">
    <property type="entry name" value="MEMBRANE TRANSPORTER PROTEIN HI_0806-RELATED"/>
    <property type="match status" value="1"/>
</dbReference>
<keyword evidence="4 5" id="KW-0472">Membrane</keyword>
<keyword evidence="5" id="KW-1003">Cell membrane</keyword>
<evidence type="ECO:0000256" key="4">
    <source>
        <dbReference type="ARBA" id="ARBA00023136"/>
    </source>
</evidence>
<dbReference type="Proteomes" id="UP000273278">
    <property type="component" value="Chromosome"/>
</dbReference>
<protein>
    <recommendedName>
        <fullName evidence="5">Probable membrane transporter protein</fullName>
    </recommendedName>
</protein>
<dbReference type="PANTHER" id="PTHR43483:SF3">
    <property type="entry name" value="MEMBRANE TRANSPORTER PROTEIN HI_0806-RELATED"/>
    <property type="match status" value="1"/>
</dbReference>
<proteinExistence type="inferred from homology"/>
<evidence type="ECO:0000256" key="2">
    <source>
        <dbReference type="ARBA" id="ARBA00022692"/>
    </source>
</evidence>
<keyword evidence="3 5" id="KW-1133">Transmembrane helix</keyword>
<sequence length="278" mass="28605">MDGTMEPFLLLTLLLIAVGAGVIGALFGLGGGIIFIPVLTILYGLDATSAAAASLVGIVATSTGSASGYVRKGVSNIRLGMMMEITTCAGAIIGAAVAIYLDNTVLLVIFSCVMLYSGFKMAVSPEKLTVEHEEGNPMTFEYEDPTADPPRQKYTVKNVKSGMALCTVAGAVSSMTGVGGGAIKVPLMNIHMHVPVKVASATSSYMIGITAFSGAVIYFIHGDILLDVAAAVAVGAYVGALIGTRIASKVNAKSLKRYMSVVFFAIAAIMFCEAGGIL</sequence>
<organism evidence="6 7">
    <name type="scientific">Methanomethylophilus alvi</name>
    <dbReference type="NCBI Taxonomy" id="1291540"/>
    <lineage>
        <taxon>Archaea</taxon>
        <taxon>Methanobacteriati</taxon>
        <taxon>Thermoplasmatota</taxon>
        <taxon>Thermoplasmata</taxon>
        <taxon>Methanomassiliicoccales</taxon>
        <taxon>Methanomethylophilaceae</taxon>
        <taxon>Methanomethylophilus</taxon>
    </lineage>
</organism>
<comment type="similarity">
    <text evidence="5">Belongs to the 4-toluene sulfonate uptake permease (TSUP) (TC 2.A.102) family.</text>
</comment>
<dbReference type="RefSeq" id="WP_015505415.1">
    <property type="nucleotide sequence ID" value="NZ_CP017686.1"/>
</dbReference>
<feature type="transmembrane region" description="Helical" evidence="5">
    <location>
        <begin position="34"/>
        <end position="60"/>
    </location>
</feature>
<dbReference type="AlphaFoldDB" id="A0A3G3IJA2"/>
<comment type="subcellular location">
    <subcellularLocation>
        <location evidence="5">Cell membrane</location>
        <topology evidence="5">Multi-pass membrane protein</topology>
    </subcellularLocation>
    <subcellularLocation>
        <location evidence="1">Membrane</location>
        <topology evidence="1">Multi-pass membrane protein</topology>
    </subcellularLocation>
</comment>
<name>A0A3G3IJA2_9ARCH</name>
<accession>A0A3G3IJA2</accession>
<dbReference type="GeneID" id="41322298"/>
<dbReference type="GO" id="GO:0005886">
    <property type="term" value="C:plasma membrane"/>
    <property type="evidence" value="ECO:0007669"/>
    <property type="project" value="UniProtKB-SubCell"/>
</dbReference>
<dbReference type="Pfam" id="PF01925">
    <property type="entry name" value="TauE"/>
    <property type="match status" value="1"/>
</dbReference>
<evidence type="ECO:0000256" key="1">
    <source>
        <dbReference type="ARBA" id="ARBA00004141"/>
    </source>
</evidence>
<evidence type="ECO:0000313" key="7">
    <source>
        <dbReference type="Proteomes" id="UP000273278"/>
    </source>
</evidence>
<gene>
    <name evidence="6" type="ORF">BKD89_07495</name>
</gene>
<evidence type="ECO:0000256" key="3">
    <source>
        <dbReference type="ARBA" id="ARBA00022989"/>
    </source>
</evidence>
<evidence type="ECO:0000313" key="6">
    <source>
        <dbReference type="EMBL" id="AYQ55634.1"/>
    </source>
</evidence>
<dbReference type="InterPro" id="IPR002781">
    <property type="entry name" value="TM_pro_TauE-like"/>
</dbReference>
<feature type="transmembrane region" description="Helical" evidence="5">
    <location>
        <begin position="226"/>
        <end position="246"/>
    </location>
</feature>
<dbReference type="EMBL" id="CP017686">
    <property type="protein sequence ID" value="AYQ55634.1"/>
    <property type="molecule type" value="Genomic_DNA"/>
</dbReference>
<keyword evidence="2 5" id="KW-0812">Transmembrane</keyword>
<evidence type="ECO:0000256" key="5">
    <source>
        <dbReference type="RuleBase" id="RU363041"/>
    </source>
</evidence>
<dbReference type="OMA" id="NIMKCIC"/>
<reference evidence="6 7" key="1">
    <citation type="submission" date="2016-10" db="EMBL/GenBank/DDBJ databases">
        <title>Complete genome of the TMA-utilizing, human hosted archaeon Methanomethylophilus alvus Gen. nov, sp. nov., strain Mx-05, derived from a pure culture.</title>
        <authorList>
            <person name="Brugere J.-F."/>
            <person name="Ben Hania W."/>
            <person name="Chaudhary P.P."/>
            <person name="Gaci N."/>
            <person name="Borrel G."/>
            <person name="Cao Van Tuat L."/>
            <person name="Fardeau M.-L."/>
            <person name="Harris H.M.B."/>
            <person name="O'Toole P.W."/>
            <person name="Ollivier B."/>
        </authorList>
    </citation>
    <scope>NUCLEOTIDE SEQUENCE [LARGE SCALE GENOMIC DNA]</scope>
    <source>
        <strain evidence="6 7">Mx-05</strain>
    </source>
</reference>
<feature type="transmembrane region" description="Helical" evidence="5">
    <location>
        <begin position="198"/>
        <end position="220"/>
    </location>
</feature>
<feature type="transmembrane region" description="Helical" evidence="5">
    <location>
        <begin position="258"/>
        <end position="277"/>
    </location>
</feature>